<dbReference type="EMBL" id="QDEB01001425">
    <property type="protein sequence ID" value="RZC43176.1"/>
    <property type="molecule type" value="Genomic_DNA"/>
</dbReference>
<keyword evidence="2" id="KW-1185">Reference proteome</keyword>
<accession>A0A482WDC4</accession>
<dbReference type="STRING" id="1661398.A0A482WDC4"/>
<organism evidence="1 2">
    <name type="scientific">Asbolus verrucosus</name>
    <name type="common">Desert ironclad beetle</name>
    <dbReference type="NCBI Taxonomy" id="1661398"/>
    <lineage>
        <taxon>Eukaryota</taxon>
        <taxon>Metazoa</taxon>
        <taxon>Ecdysozoa</taxon>
        <taxon>Arthropoda</taxon>
        <taxon>Hexapoda</taxon>
        <taxon>Insecta</taxon>
        <taxon>Pterygota</taxon>
        <taxon>Neoptera</taxon>
        <taxon>Endopterygota</taxon>
        <taxon>Coleoptera</taxon>
        <taxon>Polyphaga</taxon>
        <taxon>Cucujiformia</taxon>
        <taxon>Tenebrionidae</taxon>
        <taxon>Pimeliinae</taxon>
        <taxon>Asbolus</taxon>
    </lineage>
</organism>
<reference evidence="1 2" key="1">
    <citation type="submission" date="2017-03" db="EMBL/GenBank/DDBJ databases">
        <title>Genome of the blue death feigning beetle - Asbolus verrucosus.</title>
        <authorList>
            <person name="Rider S.D."/>
        </authorList>
    </citation>
    <scope>NUCLEOTIDE SEQUENCE [LARGE SCALE GENOMIC DNA]</scope>
    <source>
        <strain evidence="1">Butters</strain>
        <tissue evidence="1">Head and leg muscle</tissue>
    </source>
</reference>
<sequence>MIAQCGILHSSSVLCEAGEFQGSYILGDSVYACTSYLMTPLLNPTTQAELNYNTAHKTTKNCIERCSVENKQTETGTIARKNLVCSMFNVQCSNVQ</sequence>
<dbReference type="AlphaFoldDB" id="A0A482WDC4"/>
<dbReference type="Proteomes" id="UP000292052">
    <property type="component" value="Unassembled WGS sequence"/>
</dbReference>
<proteinExistence type="predicted"/>
<name>A0A482WDC4_ASBVE</name>
<gene>
    <name evidence="1" type="ORF">BDFB_012971</name>
</gene>
<dbReference type="OrthoDB" id="6512700at2759"/>
<evidence type="ECO:0000313" key="1">
    <source>
        <dbReference type="EMBL" id="RZC43176.1"/>
    </source>
</evidence>
<protein>
    <submittedName>
        <fullName evidence="1">DDE Tnp 4 domain containing protein</fullName>
    </submittedName>
</protein>
<comment type="caution">
    <text evidence="1">The sequence shown here is derived from an EMBL/GenBank/DDBJ whole genome shotgun (WGS) entry which is preliminary data.</text>
</comment>
<evidence type="ECO:0000313" key="2">
    <source>
        <dbReference type="Proteomes" id="UP000292052"/>
    </source>
</evidence>